<gene>
    <name evidence="1" type="ORF">S01H4_60662</name>
</gene>
<organism evidence="1">
    <name type="scientific">marine sediment metagenome</name>
    <dbReference type="NCBI Taxonomy" id="412755"/>
    <lineage>
        <taxon>unclassified sequences</taxon>
        <taxon>metagenomes</taxon>
        <taxon>ecological metagenomes</taxon>
    </lineage>
</organism>
<accession>X1CDQ6</accession>
<dbReference type="EMBL" id="BART01035822">
    <property type="protein sequence ID" value="GAH05762.1"/>
    <property type="molecule type" value="Genomic_DNA"/>
</dbReference>
<protein>
    <submittedName>
        <fullName evidence="1">Uncharacterized protein</fullName>
    </submittedName>
</protein>
<comment type="caution">
    <text evidence="1">The sequence shown here is derived from an EMBL/GenBank/DDBJ whole genome shotgun (WGS) entry which is preliminary data.</text>
</comment>
<reference evidence="1" key="1">
    <citation type="journal article" date="2014" name="Front. Microbiol.">
        <title>High frequency of phylogenetically diverse reductive dehalogenase-homologous genes in deep subseafloor sedimentary metagenomes.</title>
        <authorList>
            <person name="Kawai M."/>
            <person name="Futagami T."/>
            <person name="Toyoda A."/>
            <person name="Takaki Y."/>
            <person name="Nishi S."/>
            <person name="Hori S."/>
            <person name="Arai W."/>
            <person name="Tsubouchi T."/>
            <person name="Morono Y."/>
            <person name="Uchiyama I."/>
            <person name="Ito T."/>
            <person name="Fujiyama A."/>
            <person name="Inagaki F."/>
            <person name="Takami H."/>
        </authorList>
    </citation>
    <scope>NUCLEOTIDE SEQUENCE</scope>
    <source>
        <strain evidence="1">Expedition CK06-06</strain>
    </source>
</reference>
<evidence type="ECO:0000313" key="1">
    <source>
        <dbReference type="EMBL" id="GAH05762.1"/>
    </source>
</evidence>
<name>X1CDQ6_9ZZZZ</name>
<sequence>KESNLIHIGKASYGYRFLLRWNPELYTDYAGFLNTISNNKIYNHSGRKVSPDFLINFINDKVALKPVKPYFDKMDKSHLIHLLQETKGDKPVAGHPFIDEDFGILTSEIKLKD</sequence>
<proteinExistence type="predicted"/>
<feature type="non-terminal residue" evidence="1">
    <location>
        <position position="1"/>
    </location>
</feature>
<dbReference type="AlphaFoldDB" id="X1CDQ6"/>